<evidence type="ECO:0000256" key="3">
    <source>
        <dbReference type="ARBA" id="ARBA00023163"/>
    </source>
</evidence>
<protein>
    <submittedName>
        <fullName evidence="5">AraC family transcriptional regulator</fullName>
    </submittedName>
</protein>
<keyword evidence="2" id="KW-0238">DNA-binding</keyword>
<evidence type="ECO:0000313" key="6">
    <source>
        <dbReference type="Proteomes" id="UP000644441"/>
    </source>
</evidence>
<dbReference type="PANTHER" id="PTHR46796">
    <property type="entry name" value="HTH-TYPE TRANSCRIPTIONAL ACTIVATOR RHAS-RELATED"/>
    <property type="match status" value="1"/>
</dbReference>
<dbReference type="PRINTS" id="PR00032">
    <property type="entry name" value="HTHARAC"/>
</dbReference>
<dbReference type="Proteomes" id="UP000644441">
    <property type="component" value="Unassembled WGS sequence"/>
</dbReference>
<dbReference type="Pfam" id="PF12833">
    <property type="entry name" value="HTH_18"/>
    <property type="match status" value="1"/>
</dbReference>
<dbReference type="InterPro" id="IPR050204">
    <property type="entry name" value="AraC_XylS_family_regulators"/>
</dbReference>
<feature type="domain" description="HTH araC/xylS-type" evidence="4">
    <location>
        <begin position="211"/>
        <end position="311"/>
    </location>
</feature>
<sequence>MERIPHDKLDARQFDRDERLEIWRQSVEPLFDCRAAREPGGREFQGRLESFNLGQTLIARSEFTPLHFQRDRRTSDDHLLVQLYTHGGYQGYNGDRKVQVGPGDISLLDMGLGLETLAPRSGNLSLVIPRDRFFALTKPADYRPGTVLRAGTPLATILANHLSSVWTSLADASVDDLPAINRTLVGAVAGALCQGPVREDAAMPFEDAARDAVRAFIVHNLDDPGLGPARLCRRFGLSRTRLYRLFEPFGGVAGYIREQRLDRAFRELAERDLGQRRLVEVALECGFDSQSHFCRLFRQRFGMTPGEAMEQGRSARARRLRADGDGPSRPEFRDWLLSL</sequence>
<organism evidence="5 6">
    <name type="scientific">Alloalcanivorax venustensis ISO4</name>
    <dbReference type="NCBI Taxonomy" id="1177184"/>
    <lineage>
        <taxon>Bacteria</taxon>
        <taxon>Pseudomonadati</taxon>
        <taxon>Pseudomonadota</taxon>
        <taxon>Gammaproteobacteria</taxon>
        <taxon>Oceanospirillales</taxon>
        <taxon>Alcanivoracaceae</taxon>
        <taxon>Alloalcanivorax</taxon>
    </lineage>
</organism>
<dbReference type="InterPro" id="IPR020449">
    <property type="entry name" value="Tscrpt_reg_AraC-type_HTH"/>
</dbReference>
<dbReference type="PROSITE" id="PS01124">
    <property type="entry name" value="HTH_ARAC_FAMILY_2"/>
    <property type="match status" value="1"/>
</dbReference>
<dbReference type="SUPFAM" id="SSF46689">
    <property type="entry name" value="Homeodomain-like"/>
    <property type="match status" value="1"/>
</dbReference>
<dbReference type="RefSeq" id="WP_194856129.1">
    <property type="nucleotide sequence ID" value="NZ_ARXR01000015.1"/>
</dbReference>
<evidence type="ECO:0000259" key="4">
    <source>
        <dbReference type="PROSITE" id="PS01124"/>
    </source>
</evidence>
<dbReference type="InterPro" id="IPR018060">
    <property type="entry name" value="HTH_AraC"/>
</dbReference>
<evidence type="ECO:0000256" key="2">
    <source>
        <dbReference type="ARBA" id="ARBA00023125"/>
    </source>
</evidence>
<evidence type="ECO:0000313" key="5">
    <source>
        <dbReference type="EMBL" id="MBF5053399.1"/>
    </source>
</evidence>
<dbReference type="Gene3D" id="1.10.10.60">
    <property type="entry name" value="Homeodomain-like"/>
    <property type="match status" value="1"/>
</dbReference>
<keyword evidence="3" id="KW-0804">Transcription</keyword>
<proteinExistence type="predicted"/>
<dbReference type="InterPro" id="IPR035418">
    <property type="entry name" value="AraC-bd_2"/>
</dbReference>
<dbReference type="PANTHER" id="PTHR46796:SF6">
    <property type="entry name" value="ARAC SUBFAMILY"/>
    <property type="match status" value="1"/>
</dbReference>
<dbReference type="SMART" id="SM00342">
    <property type="entry name" value="HTH_ARAC"/>
    <property type="match status" value="1"/>
</dbReference>
<gene>
    <name evidence="5" type="ORF">ISO4_02001</name>
</gene>
<reference evidence="5 6" key="1">
    <citation type="submission" date="2012-09" db="EMBL/GenBank/DDBJ databases">
        <title>Genome Sequence of alkane-degrading Bacterium Alcanivorax venustensis ISO4.</title>
        <authorList>
            <person name="Lai Q."/>
            <person name="Shao Z."/>
        </authorList>
    </citation>
    <scope>NUCLEOTIDE SEQUENCE [LARGE SCALE GENOMIC DNA]</scope>
    <source>
        <strain evidence="5 6">ISO4</strain>
    </source>
</reference>
<dbReference type="Pfam" id="PF14525">
    <property type="entry name" value="AraC_binding_2"/>
    <property type="match status" value="1"/>
</dbReference>
<name>A0ABS0AH15_9GAMM</name>
<comment type="caution">
    <text evidence="5">The sequence shown here is derived from an EMBL/GenBank/DDBJ whole genome shotgun (WGS) entry which is preliminary data.</text>
</comment>
<accession>A0ABS0AH15</accession>
<dbReference type="EMBL" id="ARXR01000015">
    <property type="protein sequence ID" value="MBF5053399.1"/>
    <property type="molecule type" value="Genomic_DNA"/>
</dbReference>
<dbReference type="InterPro" id="IPR009057">
    <property type="entry name" value="Homeodomain-like_sf"/>
</dbReference>
<keyword evidence="1" id="KW-0805">Transcription regulation</keyword>
<evidence type="ECO:0000256" key="1">
    <source>
        <dbReference type="ARBA" id="ARBA00023015"/>
    </source>
</evidence>
<keyword evidence="6" id="KW-1185">Reference proteome</keyword>